<dbReference type="InterPro" id="IPR019465">
    <property type="entry name" value="Cog5"/>
</dbReference>
<feature type="domain" description="Conserved oligomeric Golgi complex subunit 5 N-terminal" evidence="5">
    <location>
        <begin position="32"/>
        <end position="136"/>
    </location>
</feature>
<proteinExistence type="predicted"/>
<dbReference type="Pfam" id="PF10392">
    <property type="entry name" value="COG5_N"/>
    <property type="match status" value="1"/>
</dbReference>
<keyword evidence="3" id="KW-0333">Golgi apparatus</keyword>
<accession>A0A1Y1KX10</accession>
<dbReference type="InParanoid" id="A0A1Y1KX10"/>
<protein>
    <recommendedName>
        <fullName evidence="2">Conserved oligomeric Golgi complex subunit 5</fullName>
    </recommendedName>
</protein>
<evidence type="ECO:0000256" key="4">
    <source>
        <dbReference type="ARBA" id="ARBA00023136"/>
    </source>
</evidence>
<dbReference type="FunCoup" id="A0A1Y1KX10">
    <property type="interactions" value="931"/>
</dbReference>
<dbReference type="PANTHER" id="PTHR13228">
    <property type="entry name" value="CONSERVED OLIGOMERIC GOLGI COMPLEX COMPONENT 5"/>
    <property type="match status" value="1"/>
</dbReference>
<evidence type="ECO:0000313" key="9">
    <source>
        <dbReference type="Proteomes" id="UP000327044"/>
    </source>
</evidence>
<dbReference type="EMBL" id="GEZM01073515">
    <property type="protein sequence ID" value="JAV65031.1"/>
    <property type="molecule type" value="Transcribed_RNA"/>
</dbReference>
<dbReference type="OrthoDB" id="18786at2759"/>
<evidence type="ECO:0000259" key="6">
    <source>
        <dbReference type="Pfam" id="PF20649"/>
    </source>
</evidence>
<dbReference type="PANTHER" id="PTHR13228:SF3">
    <property type="entry name" value="CONSERVED OLIGOMERIC GOLGI COMPLEX SUBUNIT 5"/>
    <property type="match status" value="1"/>
</dbReference>
<evidence type="ECO:0000313" key="7">
    <source>
        <dbReference type="EMBL" id="JAV65031.1"/>
    </source>
</evidence>
<comment type="subcellular location">
    <subcellularLocation>
        <location evidence="1">Golgi apparatus membrane</location>
        <topology evidence="1">Peripheral membrane protein</topology>
    </subcellularLocation>
</comment>
<reference evidence="7" key="1">
    <citation type="journal article" date="2016" name="Sci. Rep.">
        <title>Molecular characterization of firefly nuptial gifts: a multi-omics approach sheds light on postcopulatory sexual selection.</title>
        <authorList>
            <person name="Al-Wathiqui N."/>
            <person name="Fallon T.R."/>
            <person name="South A."/>
            <person name="Weng J.K."/>
            <person name="Lewis S.M."/>
        </authorList>
    </citation>
    <scope>NUCLEOTIDE SEQUENCE</scope>
</reference>
<evidence type="ECO:0000259" key="5">
    <source>
        <dbReference type="Pfam" id="PF10392"/>
    </source>
</evidence>
<gene>
    <name evidence="8" type="ORF">PPYR_09565</name>
</gene>
<evidence type="ECO:0000256" key="1">
    <source>
        <dbReference type="ARBA" id="ARBA00004395"/>
    </source>
</evidence>
<feature type="domain" description="Conserved oligomeric Golgi complex subunit 5 helical" evidence="6">
    <location>
        <begin position="161"/>
        <end position="347"/>
    </location>
</feature>
<organism evidence="7">
    <name type="scientific">Photinus pyralis</name>
    <name type="common">Common eastern firefly</name>
    <name type="synonym">Lampyris pyralis</name>
    <dbReference type="NCBI Taxonomy" id="7054"/>
    <lineage>
        <taxon>Eukaryota</taxon>
        <taxon>Metazoa</taxon>
        <taxon>Ecdysozoa</taxon>
        <taxon>Arthropoda</taxon>
        <taxon>Hexapoda</taxon>
        <taxon>Insecta</taxon>
        <taxon>Pterygota</taxon>
        <taxon>Neoptera</taxon>
        <taxon>Endopterygota</taxon>
        <taxon>Coleoptera</taxon>
        <taxon>Polyphaga</taxon>
        <taxon>Elateriformia</taxon>
        <taxon>Elateroidea</taxon>
        <taxon>Lampyridae</taxon>
        <taxon>Lampyrinae</taxon>
        <taxon>Photinus</taxon>
    </lineage>
</organism>
<reference evidence="8 9" key="2">
    <citation type="journal article" date="2018" name="Elife">
        <title>Firefly genomes illuminate parallel origins of bioluminescence in beetles.</title>
        <authorList>
            <person name="Fallon T.R."/>
            <person name="Lower S.E."/>
            <person name="Chang C.H."/>
            <person name="Bessho-Uehara M."/>
            <person name="Martin G.J."/>
            <person name="Bewick A.J."/>
            <person name="Behringer M."/>
            <person name="Debat H.J."/>
            <person name="Wong I."/>
            <person name="Day J.C."/>
            <person name="Suvorov A."/>
            <person name="Silva C.J."/>
            <person name="Stanger-Hall K.F."/>
            <person name="Hall D.W."/>
            <person name="Schmitz R.J."/>
            <person name="Nelson D.R."/>
            <person name="Lewis S.M."/>
            <person name="Shigenobu S."/>
            <person name="Bybee S.M."/>
            <person name="Larracuente A.M."/>
            <person name="Oba Y."/>
            <person name="Weng J.K."/>
        </authorList>
    </citation>
    <scope>NUCLEOTIDE SEQUENCE [LARGE SCALE GENOMIC DNA]</scope>
    <source>
        <strain evidence="8">1611_PpyrPB1</strain>
        <tissue evidence="8">Whole body</tissue>
    </source>
</reference>
<dbReference type="GO" id="GO:0000139">
    <property type="term" value="C:Golgi membrane"/>
    <property type="evidence" value="ECO:0007669"/>
    <property type="project" value="UniProtKB-SubCell"/>
</dbReference>
<keyword evidence="9" id="KW-1185">Reference proteome</keyword>
<evidence type="ECO:0000313" key="8">
    <source>
        <dbReference type="EMBL" id="KAB0798572.1"/>
    </source>
</evidence>
<name>A0A1Y1KX10_PHOPY</name>
<reference evidence="8" key="3">
    <citation type="submission" date="2019-08" db="EMBL/GenBank/DDBJ databases">
        <authorList>
            <consortium name="Photinus pyralis genome working group"/>
            <person name="Fallon T.R."/>
            <person name="Sander Lower S.E."/>
            <person name="Weng J.-K."/>
        </authorList>
    </citation>
    <scope>NUCLEOTIDE SEQUENCE</scope>
    <source>
        <strain evidence="8">1611_PpyrPB1</strain>
        <tissue evidence="8">Whole body</tissue>
    </source>
</reference>
<sequence>MTTKLDIVNIIENDDVLNLFLHPKPKSELLKSLTIAEQVAKLSNGIDIITKELQKQVLSRHDDLIRQATHANNLEIILSNMNVHMQNLLTNAERLKIQIVSPFKALHMHTTVLSRLHLASHILRQVNRIQQSSRRLCNIADPIQKATILQELEQLTADPLLMDIDAVISELRNIRAQQQNVVKIAKTSLNQGIINGNVTQTTSALQIFINLGTIQSAMESFIDVCLDECKECLKLTLGGKVGMSTDISKKQIGPGRANMSSSQGFKSRIWTDLEKTFSDEIYLQCKQMKFLQERLDCLNLYDGHTVASTFWDRLCNYIIEEMNNSGAAVRQLLEVDYPKLLKLYNDMILKLNYNHFGFKKNILGKWENGYLSNTLNKLLDATQSMFTQENSVPSHDQIDLLIRNITNDLSVALVEECLNEKIGKNVAKCIRMFAVKTEQQLITGSDAIQVIGGTPSSSQLRNIERANAMYYLRVQVERLVINMKESLSLNTIAIISESLSSLDNLTAGIIQPLTESINATIETIIITLHLEQDWVKLQSPATRSNIPCSPYMRELTQFIFRVNSTYLNLFENKDVLALKCNDIVLRCIDLLVRHTSLLRPISHGGRMRLQVDYIHLENALKVLYPYLADMGRPYRLLKSMATLITLTPAEIIKKQISGSSVPHSTVLLLLFSFAGNDLASPHQNAAWSLSQLSSWLDEHLAESDRLDLIAGALQRYENDIRLKNLRTYDPVYPIIKELFEHAITERSS</sequence>
<dbReference type="EMBL" id="GEZM01073513">
    <property type="protein sequence ID" value="JAV65033.1"/>
    <property type="molecule type" value="Transcribed_RNA"/>
</dbReference>
<dbReference type="GO" id="GO:0017119">
    <property type="term" value="C:Golgi transport complex"/>
    <property type="evidence" value="ECO:0007669"/>
    <property type="project" value="InterPro"/>
</dbReference>
<dbReference type="AlphaFoldDB" id="A0A1Y1KX10"/>
<evidence type="ECO:0000256" key="3">
    <source>
        <dbReference type="ARBA" id="ARBA00023034"/>
    </source>
</evidence>
<keyword evidence="4" id="KW-0472">Membrane</keyword>
<dbReference type="InterPro" id="IPR048485">
    <property type="entry name" value="COG5_helical"/>
</dbReference>
<dbReference type="EMBL" id="VVIM01000006">
    <property type="protein sequence ID" value="KAB0798572.1"/>
    <property type="molecule type" value="Genomic_DNA"/>
</dbReference>
<dbReference type="InterPro" id="IPR049176">
    <property type="entry name" value="COG5_N"/>
</dbReference>
<dbReference type="Proteomes" id="UP000327044">
    <property type="component" value="Unassembled WGS sequence"/>
</dbReference>
<dbReference type="GO" id="GO:0006891">
    <property type="term" value="P:intra-Golgi vesicle-mediated transport"/>
    <property type="evidence" value="ECO:0007669"/>
    <property type="project" value="InterPro"/>
</dbReference>
<evidence type="ECO:0000256" key="2">
    <source>
        <dbReference type="ARBA" id="ARBA00020974"/>
    </source>
</evidence>
<dbReference type="Pfam" id="PF20649">
    <property type="entry name" value="COG5_C"/>
    <property type="match status" value="1"/>
</dbReference>